<evidence type="ECO:0000256" key="5">
    <source>
        <dbReference type="ARBA" id="ARBA00023163"/>
    </source>
</evidence>
<sequence length="441" mass="50270">MELSEILWRQDVDLGVAREAFDEVERSKQMQWELEEQCEHEWEELQDQKLEAGKRASFEVDHETGELLTHPHKRPRERRRAIQDGDQDLGVGKLKDHNFSLFFSLQASVDVHSPCLELLKMKDVSRDRTLTCTSSEPHIDLEQQWQEILSLNELQNKGQNKEDVIPWEESFFPAGISAIPYLEPSKGSDESRIGWTVMKTADSRTVSDGANCDPSMPPDHLVKDSIPLPILSPLNSLYEEDEDSSDAGITSISFSSESSCSLDDYKSTSKGNAQTYMAAKASKTAARLTRDQRRADAMKIPFPVSDVVGLPVDSFVRLLARHSLSDVQLALVRDIRRRGKNKLAARSCRRRKMQSLVSLEGEIEALHTQRECLQHQKERLSTTVQMARTALANLRKRVFANLRNELGSPYFPEKILPRAHDRQTTLSRNPRIQKLLQISIW</sequence>
<dbReference type="SUPFAM" id="SSF47454">
    <property type="entry name" value="A DNA-binding domain in eukaryotic transcription factors"/>
    <property type="match status" value="1"/>
</dbReference>
<dbReference type="PROSITE" id="PS50217">
    <property type="entry name" value="BZIP"/>
    <property type="match status" value="1"/>
</dbReference>
<dbReference type="Proteomes" id="UP000694388">
    <property type="component" value="Unplaced"/>
</dbReference>
<dbReference type="SMART" id="SM00338">
    <property type="entry name" value="BRLZ"/>
    <property type="match status" value="1"/>
</dbReference>
<dbReference type="GeneTree" id="ENSGT00950000182892"/>
<dbReference type="GO" id="GO:0000981">
    <property type="term" value="F:DNA-binding transcription factor activity, RNA polymerase II-specific"/>
    <property type="evidence" value="ECO:0007669"/>
    <property type="project" value="TreeGrafter"/>
</dbReference>
<evidence type="ECO:0000256" key="3">
    <source>
        <dbReference type="ARBA" id="ARBA00023125"/>
    </source>
</evidence>
<evidence type="ECO:0000259" key="8">
    <source>
        <dbReference type="PROSITE" id="PS50217"/>
    </source>
</evidence>
<dbReference type="InterPro" id="IPR004826">
    <property type="entry name" value="bZIP_Maf"/>
</dbReference>
<keyword evidence="10" id="KW-1185">Reference proteome</keyword>
<evidence type="ECO:0000256" key="4">
    <source>
        <dbReference type="ARBA" id="ARBA00023159"/>
    </source>
</evidence>
<dbReference type="InterPro" id="IPR004827">
    <property type="entry name" value="bZIP"/>
</dbReference>
<keyword evidence="6" id="KW-0539">Nucleus</keyword>
<keyword evidence="2" id="KW-0805">Transcription regulation</keyword>
<evidence type="ECO:0000313" key="9">
    <source>
        <dbReference type="Ensembl" id="ENSEBUP00000017455.1"/>
    </source>
</evidence>
<dbReference type="GO" id="GO:0005634">
    <property type="term" value="C:nucleus"/>
    <property type="evidence" value="ECO:0007669"/>
    <property type="project" value="TreeGrafter"/>
</dbReference>
<feature type="domain" description="BZIP" evidence="8">
    <location>
        <begin position="331"/>
        <end position="394"/>
    </location>
</feature>
<dbReference type="Ensembl" id="ENSEBUT00000018031.1">
    <property type="protein sequence ID" value="ENSEBUP00000017455.1"/>
    <property type="gene ID" value="ENSEBUG00000010908.1"/>
</dbReference>
<keyword evidence="3" id="KW-0238">DNA-binding</keyword>
<protein>
    <recommendedName>
        <fullName evidence="8">BZIP domain-containing protein</fullName>
    </recommendedName>
</protein>
<comment type="similarity">
    <text evidence="1">Belongs to the bZIP family. CNC subfamily.</text>
</comment>
<reference evidence="9" key="2">
    <citation type="submission" date="2025-09" db="UniProtKB">
        <authorList>
            <consortium name="Ensembl"/>
        </authorList>
    </citation>
    <scope>IDENTIFICATION</scope>
</reference>
<evidence type="ECO:0000256" key="1">
    <source>
        <dbReference type="ARBA" id="ARBA00008157"/>
    </source>
</evidence>
<evidence type="ECO:0000256" key="6">
    <source>
        <dbReference type="ARBA" id="ARBA00023242"/>
    </source>
</evidence>
<dbReference type="SUPFAM" id="SSF57959">
    <property type="entry name" value="Leucine zipper domain"/>
    <property type="match status" value="1"/>
</dbReference>
<reference evidence="9" key="1">
    <citation type="submission" date="2025-08" db="UniProtKB">
        <authorList>
            <consortium name="Ensembl"/>
        </authorList>
    </citation>
    <scope>IDENTIFICATION</scope>
</reference>
<dbReference type="PANTHER" id="PTHR24411">
    <property type="entry name" value="NUCLEAR FACTOR ERYTHROID 2-RELATED FACTOR"/>
    <property type="match status" value="1"/>
</dbReference>
<evidence type="ECO:0000256" key="2">
    <source>
        <dbReference type="ARBA" id="ARBA00023015"/>
    </source>
</evidence>
<evidence type="ECO:0000313" key="10">
    <source>
        <dbReference type="Proteomes" id="UP000694388"/>
    </source>
</evidence>
<dbReference type="GO" id="GO:0000978">
    <property type="term" value="F:RNA polymerase II cis-regulatory region sequence-specific DNA binding"/>
    <property type="evidence" value="ECO:0007669"/>
    <property type="project" value="InterPro"/>
</dbReference>
<dbReference type="AlphaFoldDB" id="A0A8C4QM32"/>
<dbReference type="Gene3D" id="1.10.880.10">
    <property type="entry name" value="Transcription factor, Skn-1-like, DNA-binding domain"/>
    <property type="match status" value="1"/>
</dbReference>
<evidence type="ECO:0000256" key="7">
    <source>
        <dbReference type="SAM" id="Coils"/>
    </source>
</evidence>
<keyword evidence="5" id="KW-0804">Transcription</keyword>
<dbReference type="Pfam" id="PF03131">
    <property type="entry name" value="bZIP_Maf"/>
    <property type="match status" value="1"/>
</dbReference>
<accession>A0A8C4QM32</accession>
<keyword evidence="7" id="KW-0175">Coiled coil</keyword>
<name>A0A8C4QM32_EPTBU</name>
<dbReference type="InterPro" id="IPR046347">
    <property type="entry name" value="bZIP_sf"/>
</dbReference>
<feature type="coiled-coil region" evidence="7">
    <location>
        <begin position="356"/>
        <end position="397"/>
    </location>
</feature>
<organism evidence="9 10">
    <name type="scientific">Eptatretus burgeri</name>
    <name type="common">Inshore hagfish</name>
    <dbReference type="NCBI Taxonomy" id="7764"/>
    <lineage>
        <taxon>Eukaryota</taxon>
        <taxon>Metazoa</taxon>
        <taxon>Chordata</taxon>
        <taxon>Craniata</taxon>
        <taxon>Vertebrata</taxon>
        <taxon>Cyclostomata</taxon>
        <taxon>Myxini</taxon>
        <taxon>Myxiniformes</taxon>
        <taxon>Myxinidae</taxon>
        <taxon>Eptatretinae</taxon>
        <taxon>Eptatretus</taxon>
    </lineage>
</organism>
<keyword evidence="4" id="KW-0010">Activator</keyword>
<dbReference type="PANTHER" id="PTHR24411:SF26">
    <property type="entry name" value="TRANSCRIPTION FACTOR NF-E2 45 KDA SUBUNIT"/>
    <property type="match status" value="1"/>
</dbReference>
<proteinExistence type="inferred from homology"/>
<dbReference type="InterPro" id="IPR008917">
    <property type="entry name" value="TF_DNA-bd_sf"/>
</dbReference>
<dbReference type="InterPro" id="IPR047167">
    <property type="entry name" value="NFE2-like"/>
</dbReference>